<accession>A0AAU6W0M8</accession>
<sequence>MRHKGYYQLEAKGFNGETDATDDRIVWVFSPTRAILDAAISGTTCKVEELEGTSFEKDTDFFLPGDSMPLAQQMREWEES</sequence>
<name>A0AAU6W0M8_9VIRU</name>
<proteinExistence type="predicted"/>
<protein>
    <submittedName>
        <fullName evidence="1">Uncharacterized protein</fullName>
    </submittedName>
</protein>
<gene>
    <name evidence="1" type="ORF">Draal03_00038</name>
</gene>
<reference evidence="1" key="1">
    <citation type="journal article" date="2024" name="J. Gen. Virol.">
        <title>Novel phages of Pseudomonas syringae unveil numerous potential auxiliary metabolic genes.</title>
        <authorList>
            <person name="Feltin C."/>
            <person name="Garneau J.R."/>
            <person name="Morris C.E."/>
            <person name="Berard A."/>
            <person name="Torres-Barcelo C."/>
        </authorList>
    </citation>
    <scope>NUCLEOTIDE SEQUENCE</scope>
</reference>
<dbReference type="EMBL" id="PP179319">
    <property type="protein sequence ID" value="XAI70211.1"/>
    <property type="molecule type" value="Genomic_DNA"/>
</dbReference>
<evidence type="ECO:0000313" key="1">
    <source>
        <dbReference type="EMBL" id="XAI70211.1"/>
    </source>
</evidence>
<organism evidence="1">
    <name type="scientific">Pseudomonas phage Draal03</name>
    <dbReference type="NCBI Taxonomy" id="3138530"/>
    <lineage>
        <taxon>Viruses</taxon>
    </lineage>
</organism>